<reference evidence="1" key="1">
    <citation type="submission" date="2013-07" db="EMBL/GenBank/DDBJ databases">
        <title>The genome of an arbuscular mycorrhizal fungus provides insights into the evolution of the oldest plant symbiosis.</title>
        <authorList>
            <consortium name="DOE Joint Genome Institute"/>
            <person name="Tisserant E."/>
            <person name="Malbreil M."/>
            <person name="Kuo A."/>
            <person name="Kohler A."/>
            <person name="Symeonidi A."/>
            <person name="Balestrini R."/>
            <person name="Charron P."/>
            <person name="Duensing N."/>
            <person name="Frei-dit-Frey N."/>
            <person name="Gianinazzi-Pearson V."/>
            <person name="Gilbert B."/>
            <person name="Handa Y."/>
            <person name="Hijri M."/>
            <person name="Kaul R."/>
            <person name="Kawaguchi M."/>
            <person name="Krajinski F."/>
            <person name="Lammers P."/>
            <person name="Lapierre D."/>
            <person name="Masclaux F.G."/>
            <person name="Murat C."/>
            <person name="Morin E."/>
            <person name="Ndikumana S."/>
            <person name="Pagni M."/>
            <person name="Petitpierre D."/>
            <person name="Requena N."/>
            <person name="Rosikiewicz P."/>
            <person name="Riley R."/>
            <person name="Saito K."/>
            <person name="San Clemente H."/>
            <person name="Shapiro H."/>
            <person name="van Tuinen D."/>
            <person name="Becard G."/>
            <person name="Bonfante P."/>
            <person name="Paszkowski U."/>
            <person name="Shachar-Hill Y."/>
            <person name="Young J.P."/>
            <person name="Sanders I.R."/>
            <person name="Henrissat B."/>
            <person name="Rensing S.A."/>
            <person name="Grigoriev I.V."/>
            <person name="Corradi N."/>
            <person name="Roux C."/>
            <person name="Martin F."/>
        </authorList>
    </citation>
    <scope>NUCLEOTIDE SEQUENCE</scope>
    <source>
        <strain evidence="1">DAOM 197198</strain>
    </source>
</reference>
<protein>
    <submittedName>
        <fullName evidence="1">Uncharacterized protein</fullName>
    </submittedName>
</protein>
<dbReference type="HOGENOM" id="CLU_1644609_0_0_1"/>
<dbReference type="AlphaFoldDB" id="U9UK99"/>
<dbReference type="EMBL" id="KI276938">
    <property type="protein sequence ID" value="ESA20864.1"/>
    <property type="molecule type" value="Genomic_DNA"/>
</dbReference>
<accession>U9UK99</accession>
<organism evidence="1">
    <name type="scientific">Rhizophagus irregularis (strain DAOM 181602 / DAOM 197198 / MUCL 43194)</name>
    <name type="common">Arbuscular mycorrhizal fungus</name>
    <name type="synonym">Glomus intraradices</name>
    <dbReference type="NCBI Taxonomy" id="747089"/>
    <lineage>
        <taxon>Eukaryota</taxon>
        <taxon>Fungi</taxon>
        <taxon>Fungi incertae sedis</taxon>
        <taxon>Mucoromycota</taxon>
        <taxon>Glomeromycotina</taxon>
        <taxon>Glomeromycetes</taxon>
        <taxon>Glomerales</taxon>
        <taxon>Glomeraceae</taxon>
        <taxon>Rhizophagus</taxon>
    </lineage>
</organism>
<gene>
    <name evidence="1" type="ORF">GLOINDRAFT_92159</name>
</gene>
<name>U9UK99_RHIID</name>
<sequence length="161" mass="18949">MTFEILIWETRTVPILVSRLLTVKVMDVVVFVILRQKHSITAKLQITYSIFMGISLHVVVFDGRMLGHLESRVMDQYRDLRICVLLRCVLKDDRGFSLYCTSEVFLQDKIYDVKENMIKTWAGAKFRNIRMVKKKNRKIQVIIIINGLKYIKRIQTAKLRA</sequence>
<proteinExistence type="predicted"/>
<evidence type="ECO:0000313" key="1">
    <source>
        <dbReference type="EMBL" id="ESA20864.1"/>
    </source>
</evidence>